<evidence type="ECO:0000256" key="2">
    <source>
        <dbReference type="ARBA" id="ARBA00023242"/>
    </source>
</evidence>
<dbReference type="EMBL" id="SDEE01000015">
    <property type="protein sequence ID" value="RXW24671.1"/>
    <property type="molecule type" value="Genomic_DNA"/>
</dbReference>
<evidence type="ECO:0000313" key="5">
    <source>
        <dbReference type="EMBL" id="RXW24671.1"/>
    </source>
</evidence>
<protein>
    <recommendedName>
        <fullName evidence="4">INO80 complex subunit F domain-containing protein</fullName>
    </recommendedName>
</protein>
<comment type="subcellular location">
    <subcellularLocation>
        <location evidence="1">Nucleus</location>
    </subcellularLocation>
</comment>
<keyword evidence="2" id="KW-0539">Nucleus</keyword>
<organism evidence="5 6">
    <name type="scientific">Candolleomyces aberdarensis</name>
    <dbReference type="NCBI Taxonomy" id="2316362"/>
    <lineage>
        <taxon>Eukaryota</taxon>
        <taxon>Fungi</taxon>
        <taxon>Dikarya</taxon>
        <taxon>Basidiomycota</taxon>
        <taxon>Agaricomycotina</taxon>
        <taxon>Agaricomycetes</taxon>
        <taxon>Agaricomycetidae</taxon>
        <taxon>Agaricales</taxon>
        <taxon>Agaricineae</taxon>
        <taxon>Psathyrellaceae</taxon>
        <taxon>Candolleomyces</taxon>
    </lineage>
</organism>
<comment type="caution">
    <text evidence="5">The sequence shown here is derived from an EMBL/GenBank/DDBJ whole genome shotgun (WGS) entry which is preliminary data.</text>
</comment>
<accession>A0A4Q2DXR4</accession>
<proteinExistence type="predicted"/>
<dbReference type="STRING" id="2316362.A0A4Q2DXR4"/>
<dbReference type="AlphaFoldDB" id="A0A4Q2DXR4"/>
<dbReference type="OrthoDB" id="10070927at2759"/>
<feature type="region of interest" description="Disordered" evidence="3">
    <location>
        <begin position="1"/>
        <end position="32"/>
    </location>
</feature>
<feature type="compositionally biased region" description="Pro residues" evidence="3">
    <location>
        <begin position="1"/>
        <end position="16"/>
    </location>
</feature>
<evidence type="ECO:0000313" key="6">
    <source>
        <dbReference type="Proteomes" id="UP000290288"/>
    </source>
</evidence>
<reference evidence="5 6" key="1">
    <citation type="submission" date="2019-01" db="EMBL/GenBank/DDBJ databases">
        <title>Draft genome sequence of Psathyrella aberdarensis IHI B618.</title>
        <authorList>
            <person name="Buettner E."/>
            <person name="Kellner H."/>
        </authorList>
    </citation>
    <scope>NUCLEOTIDE SEQUENCE [LARGE SCALE GENOMIC DNA]</scope>
    <source>
        <strain evidence="5 6">IHI B618</strain>
    </source>
</reference>
<dbReference type="Proteomes" id="UP000290288">
    <property type="component" value="Unassembled WGS sequence"/>
</dbReference>
<keyword evidence="6" id="KW-1185">Reference proteome</keyword>
<gene>
    <name evidence="5" type="ORF">EST38_g1181</name>
</gene>
<sequence length="116" mass="12660">MSRNPSPAPQPPPAAPPAQRTKQKPLTIAAGAEDVKYQGKYKELKRKVKDIEADNDKLHIKVMNAKLTIQRMKMERASSTRLTLGARATSSSACTVRFWGAPSSARVSCPSSSRHS</sequence>
<dbReference type="InterPro" id="IPR056513">
    <property type="entry name" value="INO80F"/>
</dbReference>
<evidence type="ECO:0000256" key="3">
    <source>
        <dbReference type="SAM" id="MobiDB-lite"/>
    </source>
</evidence>
<name>A0A4Q2DXR4_9AGAR</name>
<dbReference type="Pfam" id="PF24245">
    <property type="entry name" value="INO80F"/>
    <property type="match status" value="1"/>
</dbReference>
<evidence type="ECO:0000259" key="4">
    <source>
        <dbReference type="Pfam" id="PF24245"/>
    </source>
</evidence>
<evidence type="ECO:0000256" key="1">
    <source>
        <dbReference type="ARBA" id="ARBA00004123"/>
    </source>
</evidence>
<dbReference type="GO" id="GO:0005634">
    <property type="term" value="C:nucleus"/>
    <property type="evidence" value="ECO:0007669"/>
    <property type="project" value="UniProtKB-SubCell"/>
</dbReference>
<feature type="domain" description="INO80 complex subunit F" evidence="4">
    <location>
        <begin position="37"/>
        <end position="77"/>
    </location>
</feature>